<accession>A0A067Q8F3</accession>
<feature type="region of interest" description="Disordered" evidence="1">
    <location>
        <begin position="69"/>
        <end position="88"/>
    </location>
</feature>
<name>A0A067Q8F3_9AGAM</name>
<reference evidence="3" key="1">
    <citation type="journal article" date="2014" name="Proc. Natl. Acad. Sci. U.S.A.">
        <title>Extensive sampling of basidiomycete genomes demonstrates inadequacy of the white-rot/brown-rot paradigm for wood decay fungi.</title>
        <authorList>
            <person name="Riley R."/>
            <person name="Salamov A.A."/>
            <person name="Brown D.W."/>
            <person name="Nagy L.G."/>
            <person name="Floudas D."/>
            <person name="Held B.W."/>
            <person name="Levasseur A."/>
            <person name="Lombard V."/>
            <person name="Morin E."/>
            <person name="Otillar R."/>
            <person name="Lindquist E.A."/>
            <person name="Sun H."/>
            <person name="LaButti K.M."/>
            <person name="Schmutz J."/>
            <person name="Jabbour D."/>
            <person name="Luo H."/>
            <person name="Baker S.E."/>
            <person name="Pisabarro A.G."/>
            <person name="Walton J.D."/>
            <person name="Blanchette R.A."/>
            <person name="Henrissat B."/>
            <person name="Martin F."/>
            <person name="Cullen D."/>
            <person name="Hibbett D.S."/>
            <person name="Grigoriev I.V."/>
        </authorList>
    </citation>
    <scope>NUCLEOTIDE SEQUENCE [LARGE SCALE GENOMIC DNA]</scope>
    <source>
        <strain evidence="3">MUCL 33604</strain>
    </source>
</reference>
<proteinExistence type="predicted"/>
<evidence type="ECO:0000313" key="2">
    <source>
        <dbReference type="EMBL" id="KDQ63328.1"/>
    </source>
</evidence>
<dbReference type="EMBL" id="KL197710">
    <property type="protein sequence ID" value="KDQ63328.1"/>
    <property type="molecule type" value="Genomic_DNA"/>
</dbReference>
<evidence type="ECO:0000256" key="1">
    <source>
        <dbReference type="SAM" id="MobiDB-lite"/>
    </source>
</evidence>
<evidence type="ECO:0000313" key="3">
    <source>
        <dbReference type="Proteomes" id="UP000027265"/>
    </source>
</evidence>
<sequence length="167" mass="19312">MRCTTPQGPPLGHVTRRRKTTKENDQFKMLYQHCSAFPTSIPSKIHGTTTLFNYRPPFIHWSHPVTSHHTHRFPSPTPSARDEDELAPVNPRPRYRQEVVPNNWLEGRCVIKIYQVHHAPVFASLHATPGEDTIDIPLDHQPLGPAMESFEESPPRIFRWRYQNPAP</sequence>
<gene>
    <name evidence="2" type="ORF">JAAARDRAFT_53552</name>
</gene>
<dbReference type="AlphaFoldDB" id="A0A067Q8F3"/>
<organism evidence="2 3">
    <name type="scientific">Jaapia argillacea MUCL 33604</name>
    <dbReference type="NCBI Taxonomy" id="933084"/>
    <lineage>
        <taxon>Eukaryota</taxon>
        <taxon>Fungi</taxon>
        <taxon>Dikarya</taxon>
        <taxon>Basidiomycota</taxon>
        <taxon>Agaricomycotina</taxon>
        <taxon>Agaricomycetes</taxon>
        <taxon>Agaricomycetidae</taxon>
        <taxon>Jaapiales</taxon>
        <taxon>Jaapiaceae</taxon>
        <taxon>Jaapia</taxon>
    </lineage>
</organism>
<keyword evidence="3" id="KW-1185">Reference proteome</keyword>
<feature type="region of interest" description="Disordered" evidence="1">
    <location>
        <begin position="1"/>
        <end position="21"/>
    </location>
</feature>
<dbReference type="InParanoid" id="A0A067Q8F3"/>
<protein>
    <submittedName>
        <fullName evidence="2">Uncharacterized protein</fullName>
    </submittedName>
</protein>
<dbReference type="Proteomes" id="UP000027265">
    <property type="component" value="Unassembled WGS sequence"/>
</dbReference>
<dbReference type="HOGENOM" id="CLU_1594773_0_0_1"/>